<evidence type="ECO:0000313" key="2">
    <source>
        <dbReference type="EMBL" id="CAH9093982.1"/>
    </source>
</evidence>
<feature type="region of interest" description="Disordered" evidence="1">
    <location>
        <begin position="46"/>
        <end position="113"/>
    </location>
</feature>
<organism evidence="2 3">
    <name type="scientific">Cuscuta epithymum</name>
    <dbReference type="NCBI Taxonomy" id="186058"/>
    <lineage>
        <taxon>Eukaryota</taxon>
        <taxon>Viridiplantae</taxon>
        <taxon>Streptophyta</taxon>
        <taxon>Embryophyta</taxon>
        <taxon>Tracheophyta</taxon>
        <taxon>Spermatophyta</taxon>
        <taxon>Magnoliopsida</taxon>
        <taxon>eudicotyledons</taxon>
        <taxon>Gunneridae</taxon>
        <taxon>Pentapetalae</taxon>
        <taxon>asterids</taxon>
        <taxon>lamiids</taxon>
        <taxon>Solanales</taxon>
        <taxon>Convolvulaceae</taxon>
        <taxon>Cuscuteae</taxon>
        <taxon>Cuscuta</taxon>
        <taxon>Cuscuta subgen. Cuscuta</taxon>
    </lineage>
</organism>
<reference evidence="2" key="1">
    <citation type="submission" date="2022-07" db="EMBL/GenBank/DDBJ databases">
        <authorList>
            <person name="Macas J."/>
            <person name="Novak P."/>
            <person name="Neumann P."/>
        </authorList>
    </citation>
    <scope>NUCLEOTIDE SEQUENCE</scope>
</reference>
<evidence type="ECO:0000256" key="1">
    <source>
        <dbReference type="SAM" id="MobiDB-lite"/>
    </source>
</evidence>
<feature type="compositionally biased region" description="Low complexity" evidence="1">
    <location>
        <begin position="96"/>
        <end position="106"/>
    </location>
</feature>
<feature type="compositionally biased region" description="Acidic residues" evidence="1">
    <location>
        <begin position="86"/>
        <end position="95"/>
    </location>
</feature>
<sequence>MQEMKAFYDCGQFRMQKLIYRKLCRQFKKMRPKGLILPRLMRKPEDNLKLPLAERHPPILSSDEEDEPWSDSDNYLLEGSINSKADEDDTDDEADSGAGEDAAQGENQADEAA</sequence>
<gene>
    <name evidence="2" type="ORF">CEPIT_LOCUS12729</name>
</gene>
<protein>
    <submittedName>
        <fullName evidence="2">Uncharacterized protein</fullName>
    </submittedName>
</protein>
<dbReference type="Proteomes" id="UP001152523">
    <property type="component" value="Unassembled WGS sequence"/>
</dbReference>
<proteinExistence type="predicted"/>
<evidence type="ECO:0000313" key="3">
    <source>
        <dbReference type="Proteomes" id="UP001152523"/>
    </source>
</evidence>
<comment type="caution">
    <text evidence="2">The sequence shown here is derived from an EMBL/GenBank/DDBJ whole genome shotgun (WGS) entry which is preliminary data.</text>
</comment>
<dbReference type="EMBL" id="CAMAPF010000079">
    <property type="protein sequence ID" value="CAH9093982.1"/>
    <property type="molecule type" value="Genomic_DNA"/>
</dbReference>
<keyword evidence="3" id="KW-1185">Reference proteome</keyword>
<feature type="compositionally biased region" description="Basic and acidic residues" evidence="1">
    <location>
        <begin position="46"/>
        <end position="57"/>
    </location>
</feature>
<dbReference type="AlphaFoldDB" id="A0AAV0DA92"/>
<name>A0AAV0DA92_9ASTE</name>
<accession>A0AAV0DA92</accession>